<dbReference type="SMART" id="SM00387">
    <property type="entry name" value="HATPase_c"/>
    <property type="match status" value="1"/>
</dbReference>
<feature type="domain" description="Histidine kinase" evidence="9">
    <location>
        <begin position="283"/>
        <end position="514"/>
    </location>
</feature>
<evidence type="ECO:0000256" key="6">
    <source>
        <dbReference type="ARBA" id="ARBA00022777"/>
    </source>
</evidence>
<comment type="catalytic activity">
    <reaction evidence="1">
        <text>ATP + protein L-histidine = ADP + protein N-phospho-L-histidine.</text>
        <dbReference type="EC" id="2.7.13.3"/>
    </reaction>
</comment>
<evidence type="ECO:0000256" key="7">
    <source>
        <dbReference type="SAM" id="Coils"/>
    </source>
</evidence>
<keyword evidence="4" id="KW-0597">Phosphoprotein</keyword>
<dbReference type="Gene3D" id="1.10.287.130">
    <property type="match status" value="1"/>
</dbReference>
<feature type="transmembrane region" description="Helical" evidence="8">
    <location>
        <begin position="14"/>
        <end position="34"/>
    </location>
</feature>
<dbReference type="PANTHER" id="PTHR43065:SF42">
    <property type="entry name" value="TWO-COMPONENT SENSOR PPRA"/>
    <property type="match status" value="1"/>
</dbReference>
<dbReference type="PROSITE" id="PS50109">
    <property type="entry name" value="HIS_KIN"/>
    <property type="match status" value="1"/>
</dbReference>
<dbReference type="InterPro" id="IPR003660">
    <property type="entry name" value="HAMP_dom"/>
</dbReference>
<accession>A0ABX1GD24</accession>
<dbReference type="InterPro" id="IPR005467">
    <property type="entry name" value="His_kinase_dom"/>
</dbReference>
<feature type="domain" description="HAMP" evidence="10">
    <location>
        <begin position="178"/>
        <end position="231"/>
    </location>
</feature>
<keyword evidence="6 11" id="KW-0418">Kinase</keyword>
<dbReference type="RefSeq" id="WP_168449379.1">
    <property type="nucleotide sequence ID" value="NZ_JAAWWK010000002.1"/>
</dbReference>
<evidence type="ECO:0000256" key="8">
    <source>
        <dbReference type="SAM" id="Phobius"/>
    </source>
</evidence>
<keyword evidence="12" id="KW-1185">Reference proteome</keyword>
<feature type="coiled-coil region" evidence="7">
    <location>
        <begin position="212"/>
        <end position="239"/>
    </location>
</feature>
<dbReference type="Proteomes" id="UP000765845">
    <property type="component" value="Unassembled WGS sequence"/>
</dbReference>
<keyword evidence="8" id="KW-1133">Transmembrane helix</keyword>
<dbReference type="SMART" id="SM00304">
    <property type="entry name" value="HAMP"/>
    <property type="match status" value="1"/>
</dbReference>
<evidence type="ECO:0000256" key="4">
    <source>
        <dbReference type="ARBA" id="ARBA00022553"/>
    </source>
</evidence>
<dbReference type="EC" id="2.7.13.3" evidence="3"/>
<dbReference type="PROSITE" id="PS50885">
    <property type="entry name" value="HAMP"/>
    <property type="match status" value="1"/>
</dbReference>
<keyword evidence="8" id="KW-0472">Membrane</keyword>
<evidence type="ECO:0000256" key="1">
    <source>
        <dbReference type="ARBA" id="ARBA00000085"/>
    </source>
</evidence>
<protein>
    <recommendedName>
        <fullName evidence="3">histidine kinase</fullName>
        <ecNumber evidence="3">2.7.13.3</ecNumber>
    </recommendedName>
</protein>
<evidence type="ECO:0000259" key="10">
    <source>
        <dbReference type="PROSITE" id="PS50885"/>
    </source>
</evidence>
<evidence type="ECO:0000256" key="2">
    <source>
        <dbReference type="ARBA" id="ARBA00004370"/>
    </source>
</evidence>
<dbReference type="GO" id="GO:0016301">
    <property type="term" value="F:kinase activity"/>
    <property type="evidence" value="ECO:0007669"/>
    <property type="project" value="UniProtKB-KW"/>
</dbReference>
<evidence type="ECO:0000313" key="12">
    <source>
        <dbReference type="Proteomes" id="UP000765845"/>
    </source>
</evidence>
<gene>
    <name evidence="11" type="ORF">HCU74_05280</name>
</gene>
<proteinExistence type="predicted"/>
<dbReference type="InterPro" id="IPR036890">
    <property type="entry name" value="HATPase_C_sf"/>
</dbReference>
<dbReference type="Pfam" id="PF02518">
    <property type="entry name" value="HATPase_c"/>
    <property type="match status" value="1"/>
</dbReference>
<evidence type="ECO:0000259" key="9">
    <source>
        <dbReference type="PROSITE" id="PS50109"/>
    </source>
</evidence>
<organism evidence="11 12">
    <name type="scientific">Spongiibacter thalassae</name>
    <dbReference type="NCBI Taxonomy" id="2721624"/>
    <lineage>
        <taxon>Bacteria</taxon>
        <taxon>Pseudomonadati</taxon>
        <taxon>Pseudomonadota</taxon>
        <taxon>Gammaproteobacteria</taxon>
        <taxon>Cellvibrionales</taxon>
        <taxon>Spongiibacteraceae</taxon>
        <taxon>Spongiibacter</taxon>
    </lineage>
</organism>
<dbReference type="PRINTS" id="PR00344">
    <property type="entry name" value="BCTRLSENSOR"/>
</dbReference>
<dbReference type="CDD" id="cd00075">
    <property type="entry name" value="HATPase"/>
    <property type="match status" value="1"/>
</dbReference>
<dbReference type="CDD" id="cd06225">
    <property type="entry name" value="HAMP"/>
    <property type="match status" value="1"/>
</dbReference>
<dbReference type="Gene3D" id="3.30.565.10">
    <property type="entry name" value="Histidine kinase-like ATPase, C-terminal domain"/>
    <property type="match status" value="1"/>
</dbReference>
<name>A0ABX1GD24_9GAMM</name>
<dbReference type="Gene3D" id="6.10.340.10">
    <property type="match status" value="1"/>
</dbReference>
<comment type="caution">
    <text evidence="11">The sequence shown here is derived from an EMBL/GenBank/DDBJ whole genome shotgun (WGS) entry which is preliminary data.</text>
</comment>
<dbReference type="EMBL" id="JAAWWK010000002">
    <property type="protein sequence ID" value="NKI16831.1"/>
    <property type="molecule type" value="Genomic_DNA"/>
</dbReference>
<keyword evidence="8" id="KW-0812">Transmembrane</keyword>
<feature type="transmembrane region" description="Helical" evidence="8">
    <location>
        <begin position="155"/>
        <end position="174"/>
    </location>
</feature>
<dbReference type="SUPFAM" id="SSF55874">
    <property type="entry name" value="ATPase domain of HSP90 chaperone/DNA topoisomerase II/histidine kinase"/>
    <property type="match status" value="1"/>
</dbReference>
<comment type="subcellular location">
    <subcellularLocation>
        <location evidence="2">Membrane</location>
    </subcellularLocation>
</comment>
<sequence>MPDTLSFRADLRRFVILAGLMLLLVLGGVLWWQLNGIEERHRERAQSIGLPLVTAEIAQHLIASPSQINGLLESLWRMPAYDAVCLYVTAGGRGERQLIHRGPWSRECPTNSAVAVMNGENQFISRAFSYGESGQGVLAIKLVGEIGRLFESGNIFILLAATCLSIGFLVWASARLASRLITPLQRVQDVLREIQRSGDYQLHVPAVGYRELNELSDDLNSMIETVANREKELISAQRELELRVREVDISNAELSTALWRLNAAKDRLIVTEKMASLGGLVAGVAHEINTPVGVGVTAASSMLGQARDVLEKYNSGQLTNSGLKSYLETTMETAELVLGNLARAAELVRSFKRVAVDQEQGDVRRFSLKGHCEEVLRSLYPQLKHTNIKCVFDCEDGLMVNTYPGALSQIITNFVMNSVNHGFDVGAHGELHLSLRSIGDSVEMVYRDNGCGIPPENLDKVFDPFFTTGRAQGGSGLGMHIVYNLVTQQLAGEIELSSQPGDGVEIIVRFPKDLGEEEEYVGAR</sequence>
<dbReference type="InterPro" id="IPR004358">
    <property type="entry name" value="Sig_transdc_His_kin-like_C"/>
</dbReference>
<evidence type="ECO:0000313" key="11">
    <source>
        <dbReference type="EMBL" id="NKI16831.1"/>
    </source>
</evidence>
<dbReference type="InterPro" id="IPR003594">
    <property type="entry name" value="HATPase_dom"/>
</dbReference>
<keyword evidence="7" id="KW-0175">Coiled coil</keyword>
<reference evidence="11 12" key="1">
    <citation type="submission" date="2020-04" db="EMBL/GenBank/DDBJ databases">
        <authorList>
            <person name="Yoon J."/>
        </authorList>
    </citation>
    <scope>NUCLEOTIDE SEQUENCE [LARGE SCALE GENOMIC DNA]</scope>
    <source>
        <strain evidence="11 12">KMU-166</strain>
    </source>
</reference>
<evidence type="ECO:0000256" key="3">
    <source>
        <dbReference type="ARBA" id="ARBA00012438"/>
    </source>
</evidence>
<dbReference type="PANTHER" id="PTHR43065">
    <property type="entry name" value="SENSOR HISTIDINE KINASE"/>
    <property type="match status" value="1"/>
</dbReference>
<keyword evidence="5" id="KW-0808">Transferase</keyword>
<evidence type="ECO:0000256" key="5">
    <source>
        <dbReference type="ARBA" id="ARBA00022679"/>
    </source>
</evidence>